<reference evidence="2 3" key="1">
    <citation type="submission" date="2015-11" db="EMBL/GenBank/DDBJ databases">
        <title>Genomic analysis of 38 Legionella species identifies large and diverse effector repertoires.</title>
        <authorList>
            <person name="Burstein D."/>
            <person name="Amaro F."/>
            <person name="Zusman T."/>
            <person name="Lifshitz Z."/>
            <person name="Cohen O."/>
            <person name="Gilbert J.A."/>
            <person name="Pupko T."/>
            <person name="Shuman H.A."/>
            <person name="Segal G."/>
        </authorList>
    </citation>
    <scope>NUCLEOTIDE SEQUENCE [LARGE SCALE GENOMIC DNA]</scope>
    <source>
        <strain evidence="2 3">WIGA</strain>
    </source>
</reference>
<name>A0A0W0S323_LEGBO</name>
<dbReference type="SUPFAM" id="SSF55729">
    <property type="entry name" value="Acyl-CoA N-acyltransferases (Nat)"/>
    <property type="match status" value="1"/>
</dbReference>
<organism evidence="2 3">
    <name type="scientific">Legionella bozemanae</name>
    <name type="common">Fluoribacter bozemanae</name>
    <dbReference type="NCBI Taxonomy" id="447"/>
    <lineage>
        <taxon>Bacteria</taxon>
        <taxon>Pseudomonadati</taxon>
        <taxon>Pseudomonadota</taxon>
        <taxon>Gammaproteobacteria</taxon>
        <taxon>Legionellales</taxon>
        <taxon>Legionellaceae</taxon>
        <taxon>Legionella</taxon>
    </lineage>
</organism>
<dbReference type="RefSeq" id="WP_058457719.1">
    <property type="nucleotide sequence ID" value="NZ_CAAAIY010000019.1"/>
</dbReference>
<dbReference type="InterPro" id="IPR016181">
    <property type="entry name" value="Acyl_CoA_acyltransferase"/>
</dbReference>
<protein>
    <recommendedName>
        <fullName evidence="1">N-acetyltransferase domain-containing protein</fullName>
    </recommendedName>
</protein>
<dbReference type="GO" id="GO:0016747">
    <property type="term" value="F:acyltransferase activity, transferring groups other than amino-acyl groups"/>
    <property type="evidence" value="ECO:0007669"/>
    <property type="project" value="InterPro"/>
</dbReference>
<evidence type="ECO:0000313" key="3">
    <source>
        <dbReference type="Proteomes" id="UP000054695"/>
    </source>
</evidence>
<dbReference type="Proteomes" id="UP000054695">
    <property type="component" value="Unassembled WGS sequence"/>
</dbReference>
<dbReference type="Pfam" id="PF13508">
    <property type="entry name" value="Acetyltransf_7"/>
    <property type="match status" value="1"/>
</dbReference>
<dbReference type="OrthoDB" id="9787920at2"/>
<gene>
    <name evidence="2" type="ORF">Lboz_0002</name>
</gene>
<dbReference type="InterPro" id="IPR000182">
    <property type="entry name" value="GNAT_dom"/>
</dbReference>
<comment type="caution">
    <text evidence="2">The sequence shown here is derived from an EMBL/GenBank/DDBJ whole genome shotgun (WGS) entry which is preliminary data.</text>
</comment>
<dbReference type="STRING" id="447.Lboz_0002"/>
<evidence type="ECO:0000313" key="2">
    <source>
        <dbReference type="EMBL" id="KTC77714.1"/>
    </source>
</evidence>
<feature type="domain" description="N-acetyltransferase" evidence="1">
    <location>
        <begin position="1"/>
        <end position="105"/>
    </location>
</feature>
<dbReference type="PATRIC" id="fig|447.4.peg.3"/>
<dbReference type="AlphaFoldDB" id="A0A0W0S323"/>
<dbReference type="EMBL" id="LNXU01000001">
    <property type="protein sequence ID" value="KTC77714.1"/>
    <property type="molecule type" value="Genomic_DNA"/>
</dbReference>
<sequence length="105" mass="12237">MDYISLNYHIKDEDGLIIASINAFSCWQMAYISEFCVALKFRNQGIGSLLSIKLRKKQKLGATVSHTDTFDWRAKDFYLKYGYEAFGTIENCPPGHKRFFLKKHF</sequence>
<proteinExistence type="predicted"/>
<keyword evidence="3" id="KW-1185">Reference proteome</keyword>
<accession>A0A0W0S323</accession>
<dbReference type="Gene3D" id="3.40.630.30">
    <property type="match status" value="1"/>
</dbReference>
<evidence type="ECO:0000259" key="1">
    <source>
        <dbReference type="PROSITE" id="PS51186"/>
    </source>
</evidence>
<dbReference type="PROSITE" id="PS51186">
    <property type="entry name" value="GNAT"/>
    <property type="match status" value="1"/>
</dbReference>
<dbReference type="CDD" id="cd04301">
    <property type="entry name" value="NAT_SF"/>
    <property type="match status" value="1"/>
</dbReference>